<dbReference type="SUPFAM" id="SSF55469">
    <property type="entry name" value="FMN-dependent nitroreductase-like"/>
    <property type="match status" value="1"/>
</dbReference>
<dbReference type="RefSeq" id="WP_084256713.1">
    <property type="nucleotide sequence ID" value="NZ_FWWV01000012.1"/>
</dbReference>
<evidence type="ECO:0000313" key="5">
    <source>
        <dbReference type="Proteomes" id="UP000192408"/>
    </source>
</evidence>
<dbReference type="Gene3D" id="3.40.109.10">
    <property type="entry name" value="NADH Oxidase"/>
    <property type="match status" value="1"/>
</dbReference>
<evidence type="ECO:0000256" key="1">
    <source>
        <dbReference type="ARBA" id="ARBA00007118"/>
    </source>
</evidence>
<accession>A0A1W1UQ84</accession>
<feature type="domain" description="Nitroreductase" evidence="3">
    <location>
        <begin position="9"/>
        <end position="218"/>
    </location>
</feature>
<evidence type="ECO:0000256" key="2">
    <source>
        <dbReference type="ARBA" id="ARBA00023002"/>
    </source>
</evidence>
<keyword evidence="5" id="KW-1185">Reference proteome</keyword>
<dbReference type="Proteomes" id="UP000192408">
    <property type="component" value="Unassembled WGS sequence"/>
</dbReference>
<evidence type="ECO:0000313" key="4">
    <source>
        <dbReference type="EMBL" id="SMB83230.1"/>
    </source>
</evidence>
<keyword evidence="2" id="KW-0560">Oxidoreductase</keyword>
<protein>
    <submittedName>
        <fullName evidence="4">Nitroreductase</fullName>
    </submittedName>
</protein>
<dbReference type="STRING" id="1122938.SAMN05660772_02243"/>
<reference evidence="5" key="1">
    <citation type="submission" date="2017-04" db="EMBL/GenBank/DDBJ databases">
        <authorList>
            <person name="Varghese N."/>
            <person name="Submissions S."/>
        </authorList>
    </citation>
    <scope>NUCLEOTIDE SEQUENCE [LARGE SCALE GENOMIC DNA]</scope>
    <source>
        <strain evidence="5">DSM 23072</strain>
    </source>
</reference>
<dbReference type="PANTHER" id="PTHR43673">
    <property type="entry name" value="NAD(P)H NITROREDUCTASE YDGI-RELATED"/>
    <property type="match status" value="1"/>
</dbReference>
<proteinExistence type="inferred from homology"/>
<organism evidence="4 5">
    <name type="scientific">Pasteurella testudinis DSM 23072</name>
    <dbReference type="NCBI Taxonomy" id="1122938"/>
    <lineage>
        <taxon>Bacteria</taxon>
        <taxon>Pseudomonadati</taxon>
        <taxon>Pseudomonadota</taxon>
        <taxon>Gammaproteobacteria</taxon>
        <taxon>Pasteurellales</taxon>
        <taxon>Pasteurellaceae</taxon>
        <taxon>Pasteurella</taxon>
    </lineage>
</organism>
<dbReference type="Pfam" id="PF00881">
    <property type="entry name" value="Nitroreductase"/>
    <property type="match status" value="1"/>
</dbReference>
<dbReference type="AlphaFoldDB" id="A0A1W1UQ84"/>
<evidence type="ECO:0000259" key="3">
    <source>
        <dbReference type="Pfam" id="PF00881"/>
    </source>
</evidence>
<dbReference type="PANTHER" id="PTHR43673:SF10">
    <property type="entry name" value="NADH DEHYDROGENASE_NAD(P)H NITROREDUCTASE XCC3605-RELATED"/>
    <property type="match status" value="1"/>
</dbReference>
<dbReference type="InterPro" id="IPR029479">
    <property type="entry name" value="Nitroreductase"/>
</dbReference>
<dbReference type="EMBL" id="FWWV01000012">
    <property type="protein sequence ID" value="SMB83230.1"/>
    <property type="molecule type" value="Genomic_DNA"/>
</dbReference>
<name>A0A1W1UQ84_9PAST</name>
<gene>
    <name evidence="4" type="ORF">SAMN05660772_02243</name>
</gene>
<sequence length="242" mass="27712">MQLHEMLNHRRAVRHYAADKALDTEKVRYCLQLAQLAPSSSNMQLYEFYHITDKTALTQLAEACLSQNAATSAQQMVVFATRQDLYRERAQTVLAFNRDNLKRYTPPENQAGRLQKLERYYAKLMPFLYARGFGLLGILHKLIAHTIGLFRPITTNVSEADLRIVTHKSCALAAQTFMLAMAEQGYDTCPLEGLDSRMVKRILKLPRGAEINMIVVCGIRDGNRGIWGDRFRLPFTQVYRQI</sequence>
<dbReference type="GO" id="GO:0016491">
    <property type="term" value="F:oxidoreductase activity"/>
    <property type="evidence" value="ECO:0007669"/>
    <property type="project" value="UniProtKB-KW"/>
</dbReference>
<dbReference type="InterPro" id="IPR000415">
    <property type="entry name" value="Nitroreductase-like"/>
</dbReference>
<comment type="similarity">
    <text evidence="1">Belongs to the nitroreductase family.</text>
</comment>